<accession>A0A6J6I916</accession>
<feature type="domain" description="DUF418" evidence="2">
    <location>
        <begin position="216"/>
        <end position="373"/>
    </location>
</feature>
<dbReference type="InterPro" id="IPR052529">
    <property type="entry name" value="Bact_Transport_Assoc"/>
</dbReference>
<feature type="transmembrane region" description="Helical" evidence="1">
    <location>
        <begin position="28"/>
        <end position="49"/>
    </location>
</feature>
<dbReference type="EMBL" id="CAEZUP010000099">
    <property type="protein sequence ID" value="CAB4620727.1"/>
    <property type="molecule type" value="Genomic_DNA"/>
</dbReference>
<gene>
    <name evidence="3" type="ORF">UFOPK1835_01763</name>
</gene>
<feature type="transmembrane region" description="Helical" evidence="1">
    <location>
        <begin position="236"/>
        <end position="256"/>
    </location>
</feature>
<evidence type="ECO:0000256" key="1">
    <source>
        <dbReference type="SAM" id="Phobius"/>
    </source>
</evidence>
<feature type="transmembrane region" description="Helical" evidence="1">
    <location>
        <begin position="150"/>
        <end position="168"/>
    </location>
</feature>
<feature type="transmembrane region" description="Helical" evidence="1">
    <location>
        <begin position="103"/>
        <end position="123"/>
    </location>
</feature>
<organism evidence="3">
    <name type="scientific">freshwater metagenome</name>
    <dbReference type="NCBI Taxonomy" id="449393"/>
    <lineage>
        <taxon>unclassified sequences</taxon>
        <taxon>metagenomes</taxon>
        <taxon>ecological metagenomes</taxon>
    </lineage>
</organism>
<dbReference type="PANTHER" id="PTHR30590">
    <property type="entry name" value="INNER MEMBRANE PROTEIN"/>
    <property type="match status" value="1"/>
</dbReference>
<name>A0A6J6I916_9ZZZZ</name>
<feature type="transmembrane region" description="Helical" evidence="1">
    <location>
        <begin position="268"/>
        <end position="288"/>
    </location>
</feature>
<evidence type="ECO:0000313" key="3">
    <source>
        <dbReference type="EMBL" id="CAB4620727.1"/>
    </source>
</evidence>
<feature type="transmembrane region" description="Helical" evidence="1">
    <location>
        <begin position="308"/>
        <end position="326"/>
    </location>
</feature>
<feature type="transmembrane region" description="Helical" evidence="1">
    <location>
        <begin position="193"/>
        <end position="216"/>
    </location>
</feature>
<proteinExistence type="predicted"/>
<reference evidence="3" key="1">
    <citation type="submission" date="2020-05" db="EMBL/GenBank/DDBJ databases">
        <authorList>
            <person name="Chiriac C."/>
            <person name="Salcher M."/>
            <person name="Ghai R."/>
            <person name="Kavagutti S V."/>
        </authorList>
    </citation>
    <scope>NUCLEOTIDE SEQUENCE</scope>
</reference>
<dbReference type="InterPro" id="IPR007349">
    <property type="entry name" value="DUF418"/>
</dbReference>
<dbReference type="Pfam" id="PF04235">
    <property type="entry name" value="DUF418"/>
    <property type="match status" value="1"/>
</dbReference>
<feature type="transmembrane region" description="Helical" evidence="1">
    <location>
        <begin position="77"/>
        <end position="96"/>
    </location>
</feature>
<dbReference type="AlphaFoldDB" id="A0A6J6I916"/>
<feature type="transmembrane region" description="Helical" evidence="1">
    <location>
        <begin position="332"/>
        <end position="350"/>
    </location>
</feature>
<evidence type="ECO:0000259" key="2">
    <source>
        <dbReference type="Pfam" id="PF04235"/>
    </source>
</evidence>
<keyword evidence="1" id="KW-0812">Transmembrane</keyword>
<dbReference type="PANTHER" id="PTHR30590:SF2">
    <property type="entry name" value="INNER MEMBRANE PROTEIN"/>
    <property type="match status" value="1"/>
</dbReference>
<keyword evidence="1" id="KW-1133">Transmembrane helix</keyword>
<sequence length="390" mass="42208">MNSATDNVRASSLPDSLRVTNLDSIRGLAVLGILVMNAVSFGLVPAAYFNLSAGGNRSWLDWIIGAAGEVLVDQKTMALFSMLFGTGIVLFADRAAAKSDHPVALSLWRNFLLLLIGLAHSMVSEGDVLVIYALCAPFLVLMRNVRPRRLLIAGATLVLWSAALAPIVQRSIPADGLGLGDYWLTDGSPMSDLVGLFLINDFFARSSGMMLIGVALYRLEIIQGTKPAEFYRRMALCGLGIGLPIALAGLAFQVASDFSPAIAVIGEVPNTIATIPIALGYLALITLWNQRPVTRIHKRVRAVGRMALTNYLAQTLLGIVILGTLADPATNSRTTVIIFVLAVAGIQLAWSLPWLNRFRYGPAEWLWRCGTYRRREPLRRRPAGEGVNGP</sequence>
<protein>
    <submittedName>
        <fullName evidence="3">Unannotated protein</fullName>
    </submittedName>
</protein>
<keyword evidence="1" id="KW-0472">Membrane</keyword>
<feature type="transmembrane region" description="Helical" evidence="1">
    <location>
        <begin position="129"/>
        <end position="145"/>
    </location>
</feature>